<organism evidence="2 3">
    <name type="scientific">Prochlorothrix hollandica PCC 9006 = CALU 1027</name>
    <dbReference type="NCBI Taxonomy" id="317619"/>
    <lineage>
        <taxon>Bacteria</taxon>
        <taxon>Bacillati</taxon>
        <taxon>Cyanobacteriota</taxon>
        <taxon>Cyanophyceae</taxon>
        <taxon>Prochlorotrichales</taxon>
        <taxon>Prochlorotrichaceae</taxon>
        <taxon>Prochlorothrix</taxon>
    </lineage>
</organism>
<keyword evidence="1" id="KW-1133">Transmembrane helix</keyword>
<comment type="caution">
    <text evidence="2">The sequence shown here is derived from an EMBL/GenBank/DDBJ whole genome shotgun (WGS) entry which is preliminary data.</text>
</comment>
<keyword evidence="1" id="KW-0472">Membrane</keyword>
<feature type="transmembrane region" description="Helical" evidence="1">
    <location>
        <begin position="6"/>
        <end position="24"/>
    </location>
</feature>
<keyword evidence="3" id="KW-1185">Reference proteome</keyword>
<proteinExistence type="predicted"/>
<protein>
    <recommendedName>
        <fullName evidence="4">DUF4359 domain-containing protein</fullName>
    </recommendedName>
</protein>
<keyword evidence="1" id="KW-0812">Transmembrane</keyword>
<evidence type="ECO:0000313" key="2">
    <source>
        <dbReference type="EMBL" id="KKI98425.1"/>
    </source>
</evidence>
<gene>
    <name evidence="2" type="ORF">PROH_18375</name>
</gene>
<dbReference type="InterPro" id="IPR025578">
    <property type="entry name" value="DUF4359"/>
</dbReference>
<dbReference type="AlphaFoldDB" id="A0A0M2PPC2"/>
<sequence>MNWQSLLYGVGGTIVGLGVALGLTNPKPEAYIDFAMVQGNEYLKTEACTAKLPLIGDSLKDECIQAVDTEAAQTRIRQALIDNTQRQNYILFSLYKSELSVEDLLPIPSSMVPVYYVESVGALTLFKVYNAGEQ</sequence>
<dbReference type="Pfam" id="PF14271">
    <property type="entry name" value="DUF4359"/>
    <property type="match status" value="1"/>
</dbReference>
<dbReference type="Proteomes" id="UP000034681">
    <property type="component" value="Unassembled WGS sequence"/>
</dbReference>
<evidence type="ECO:0008006" key="4">
    <source>
        <dbReference type="Google" id="ProtNLM"/>
    </source>
</evidence>
<evidence type="ECO:0000256" key="1">
    <source>
        <dbReference type="SAM" id="Phobius"/>
    </source>
</evidence>
<name>A0A0M2PPC2_PROHO</name>
<dbReference type="RefSeq" id="WP_016923134.1">
    <property type="nucleotide sequence ID" value="NZ_KB235938.1"/>
</dbReference>
<reference evidence="2" key="1">
    <citation type="submission" date="2012-04" db="EMBL/GenBank/DDBJ databases">
        <authorList>
            <person name="Borisov I.G."/>
            <person name="Ivanikova N.V."/>
            <person name="Pinevich A.V."/>
        </authorList>
    </citation>
    <scope>NUCLEOTIDE SEQUENCE</scope>
    <source>
        <strain evidence="2">CALU 1027</strain>
    </source>
</reference>
<accession>A0A0M2PPC2</accession>
<evidence type="ECO:0000313" key="3">
    <source>
        <dbReference type="Proteomes" id="UP000034681"/>
    </source>
</evidence>
<dbReference type="EMBL" id="AJTX02000008">
    <property type="protein sequence ID" value="KKI98425.1"/>
    <property type="molecule type" value="Genomic_DNA"/>
</dbReference>
<dbReference type="OrthoDB" id="573423at2"/>